<dbReference type="WBParaSite" id="nRc.2.0.1.t45243-RA">
    <property type="protein sequence ID" value="nRc.2.0.1.t45243-RA"/>
    <property type="gene ID" value="nRc.2.0.1.g45243"/>
</dbReference>
<sequence length="138" mass="15317">MVTNGTFHIQLVSQMVASFCIDQDKSLRALLLHKVVHAALTVQQIWSTNQGAKHFMPNYLRSVAQQGKNPDLRDTLEQIQTMHQSECERIATAIADCDKEILPQKSTNLPIPKEILFLTIPLVCLGHGGPTLLDSDAD</sequence>
<reference evidence="2" key="1">
    <citation type="submission" date="2022-11" db="UniProtKB">
        <authorList>
            <consortium name="WormBaseParasite"/>
        </authorList>
    </citation>
    <scope>IDENTIFICATION</scope>
</reference>
<keyword evidence="1" id="KW-1185">Reference proteome</keyword>
<dbReference type="AlphaFoldDB" id="A0A915L2E3"/>
<proteinExistence type="predicted"/>
<accession>A0A915L2E3</accession>
<organism evidence="1 2">
    <name type="scientific">Romanomermis culicivorax</name>
    <name type="common">Nematode worm</name>
    <dbReference type="NCBI Taxonomy" id="13658"/>
    <lineage>
        <taxon>Eukaryota</taxon>
        <taxon>Metazoa</taxon>
        <taxon>Ecdysozoa</taxon>
        <taxon>Nematoda</taxon>
        <taxon>Enoplea</taxon>
        <taxon>Dorylaimia</taxon>
        <taxon>Mermithida</taxon>
        <taxon>Mermithoidea</taxon>
        <taxon>Mermithidae</taxon>
        <taxon>Romanomermis</taxon>
    </lineage>
</organism>
<evidence type="ECO:0000313" key="1">
    <source>
        <dbReference type="Proteomes" id="UP000887565"/>
    </source>
</evidence>
<evidence type="ECO:0000313" key="2">
    <source>
        <dbReference type="WBParaSite" id="nRc.2.0.1.t45243-RA"/>
    </source>
</evidence>
<dbReference type="Proteomes" id="UP000887565">
    <property type="component" value="Unplaced"/>
</dbReference>
<protein>
    <submittedName>
        <fullName evidence="2">Uncharacterized protein</fullName>
    </submittedName>
</protein>
<name>A0A915L2E3_ROMCU</name>